<keyword evidence="7" id="KW-0010">Activator</keyword>
<dbReference type="Gene3D" id="3.30.160.70">
    <property type="entry name" value="Methylated DNA-protein cysteine methyltransferase domain"/>
    <property type="match status" value="1"/>
</dbReference>
<dbReference type="SUPFAM" id="SSF57884">
    <property type="entry name" value="Ada DNA repair protein, N-terminal domain (N-Ada 10)"/>
    <property type="match status" value="1"/>
</dbReference>
<name>A0ABQ3B9T2_9GAMM</name>
<dbReference type="PANTHER" id="PTHR10815">
    <property type="entry name" value="METHYLATED-DNA--PROTEIN-CYSTEINE METHYLTRANSFERASE"/>
    <property type="match status" value="1"/>
</dbReference>
<dbReference type="Pfam" id="PF12833">
    <property type="entry name" value="HTH_18"/>
    <property type="match status" value="1"/>
</dbReference>
<organism evidence="12 13">
    <name type="scientific">Cellvibrio zantedeschiae</name>
    <dbReference type="NCBI Taxonomy" id="1237077"/>
    <lineage>
        <taxon>Bacteria</taxon>
        <taxon>Pseudomonadati</taxon>
        <taxon>Pseudomonadota</taxon>
        <taxon>Gammaproteobacteria</taxon>
        <taxon>Cellvibrionales</taxon>
        <taxon>Cellvibrionaceae</taxon>
        <taxon>Cellvibrio</taxon>
    </lineage>
</organism>
<keyword evidence="9" id="KW-0234">DNA repair</keyword>
<dbReference type="Gene3D" id="1.10.10.60">
    <property type="entry name" value="Homeodomain-like"/>
    <property type="match status" value="1"/>
</dbReference>
<evidence type="ECO:0000256" key="3">
    <source>
        <dbReference type="ARBA" id="ARBA00022603"/>
    </source>
</evidence>
<evidence type="ECO:0000256" key="5">
    <source>
        <dbReference type="ARBA" id="ARBA00022763"/>
    </source>
</evidence>
<evidence type="ECO:0000256" key="7">
    <source>
        <dbReference type="ARBA" id="ARBA00023159"/>
    </source>
</evidence>
<evidence type="ECO:0000313" key="13">
    <source>
        <dbReference type="Proteomes" id="UP000619761"/>
    </source>
</evidence>
<proteinExistence type="predicted"/>
<dbReference type="PROSITE" id="PS01124">
    <property type="entry name" value="HTH_ARAC_FAMILY_2"/>
    <property type="match status" value="1"/>
</dbReference>
<keyword evidence="4" id="KW-0808">Transferase</keyword>
<dbReference type="PANTHER" id="PTHR10815:SF14">
    <property type="entry name" value="BIFUNCTIONAL TRANSCRIPTIONAL ACTIVATOR_DNA REPAIR ENZYME ADA"/>
    <property type="match status" value="1"/>
</dbReference>
<dbReference type="CDD" id="cd06445">
    <property type="entry name" value="ATase"/>
    <property type="match status" value="1"/>
</dbReference>
<dbReference type="InterPro" id="IPR035451">
    <property type="entry name" value="Ada-like_dom_sf"/>
</dbReference>
<dbReference type="SMART" id="SM00342">
    <property type="entry name" value="HTH_ARAC"/>
    <property type="match status" value="1"/>
</dbReference>
<dbReference type="EMBL" id="BMYZ01000004">
    <property type="protein sequence ID" value="GGY86565.1"/>
    <property type="molecule type" value="Genomic_DNA"/>
</dbReference>
<dbReference type="InterPro" id="IPR036631">
    <property type="entry name" value="MGMT_N_sf"/>
</dbReference>
<keyword evidence="3" id="KW-0489">Methyltransferase</keyword>
<dbReference type="Gene3D" id="1.10.10.10">
    <property type="entry name" value="Winged helix-like DNA-binding domain superfamily/Winged helix DNA-binding domain"/>
    <property type="match status" value="1"/>
</dbReference>
<protein>
    <submittedName>
        <fullName evidence="12">Bifunctional transcriptional activator/DNA repair enzyme protein Ada</fullName>
    </submittedName>
</protein>
<dbReference type="PIRSF" id="PIRSF000409">
    <property type="entry name" value="Ada"/>
    <property type="match status" value="1"/>
</dbReference>
<evidence type="ECO:0000256" key="1">
    <source>
        <dbReference type="ARBA" id="ARBA00001286"/>
    </source>
</evidence>
<dbReference type="InterPro" id="IPR014048">
    <property type="entry name" value="MethylDNA_cys_MeTrfase_DNA-bd"/>
</dbReference>
<keyword evidence="8" id="KW-0804">Transcription</keyword>
<dbReference type="InterPro" id="IPR008332">
    <property type="entry name" value="MethylG_MeTrfase_N"/>
</dbReference>
<evidence type="ECO:0000256" key="8">
    <source>
        <dbReference type="ARBA" id="ARBA00023163"/>
    </source>
</evidence>
<dbReference type="InterPro" id="IPR016221">
    <property type="entry name" value="Bifunct_regulatory_prot_Ada"/>
</dbReference>
<dbReference type="RefSeq" id="WP_229838081.1">
    <property type="nucleotide sequence ID" value="NZ_BMYZ01000004.1"/>
</dbReference>
<evidence type="ECO:0000256" key="4">
    <source>
        <dbReference type="ARBA" id="ARBA00022679"/>
    </source>
</evidence>
<dbReference type="InterPro" id="IPR001497">
    <property type="entry name" value="MethylDNA_cys_MeTrfase_AS"/>
</dbReference>
<dbReference type="Pfam" id="PF01035">
    <property type="entry name" value="DNA_binding_1"/>
    <property type="match status" value="1"/>
</dbReference>
<evidence type="ECO:0000259" key="11">
    <source>
        <dbReference type="PROSITE" id="PS01124"/>
    </source>
</evidence>
<accession>A0ABQ3B9T2</accession>
<dbReference type="PROSITE" id="PS00374">
    <property type="entry name" value="MGMT"/>
    <property type="match status" value="1"/>
</dbReference>
<reference evidence="13" key="1">
    <citation type="journal article" date="2019" name="Int. J. Syst. Evol. Microbiol.">
        <title>The Global Catalogue of Microorganisms (GCM) 10K type strain sequencing project: providing services to taxonomists for standard genome sequencing and annotation.</title>
        <authorList>
            <consortium name="The Broad Institute Genomics Platform"/>
            <consortium name="The Broad Institute Genome Sequencing Center for Infectious Disease"/>
            <person name="Wu L."/>
            <person name="Ma J."/>
        </authorList>
    </citation>
    <scope>NUCLEOTIDE SEQUENCE [LARGE SCALE GENOMIC DNA]</scope>
    <source>
        <strain evidence="13">KCTC 32239</strain>
    </source>
</reference>
<gene>
    <name evidence="12" type="ORF">GCM10011613_34640</name>
</gene>
<dbReference type="SUPFAM" id="SSF53155">
    <property type="entry name" value="Methylated DNA-protein cysteine methyltransferase domain"/>
    <property type="match status" value="1"/>
</dbReference>
<dbReference type="InterPro" id="IPR009057">
    <property type="entry name" value="Homeodomain-like_sf"/>
</dbReference>
<keyword evidence="13" id="KW-1185">Reference proteome</keyword>
<dbReference type="Gene3D" id="3.40.10.10">
    <property type="entry name" value="DNA Methylphosphotriester Repair Domain"/>
    <property type="match status" value="1"/>
</dbReference>
<dbReference type="InterPro" id="IPR004026">
    <property type="entry name" value="Ada_DNA_repair_Zn-bd"/>
</dbReference>
<dbReference type="InterPro" id="IPR036388">
    <property type="entry name" value="WH-like_DNA-bd_sf"/>
</dbReference>
<comment type="caution">
    <text evidence="12">The sequence shown here is derived from an EMBL/GenBank/DDBJ whole genome shotgun (WGS) entry which is preliminary data.</text>
</comment>
<dbReference type="NCBIfam" id="NF011964">
    <property type="entry name" value="PRK15435.1"/>
    <property type="match status" value="1"/>
</dbReference>
<comment type="cofactor">
    <cofactor evidence="2">
        <name>Zn(2+)</name>
        <dbReference type="ChEBI" id="CHEBI:29105"/>
    </cofactor>
</comment>
<evidence type="ECO:0000256" key="10">
    <source>
        <dbReference type="ARBA" id="ARBA00049348"/>
    </source>
</evidence>
<evidence type="ECO:0000256" key="2">
    <source>
        <dbReference type="ARBA" id="ARBA00001947"/>
    </source>
</evidence>
<evidence type="ECO:0000256" key="6">
    <source>
        <dbReference type="ARBA" id="ARBA00023015"/>
    </source>
</evidence>
<keyword evidence="6" id="KW-0805">Transcription regulation</keyword>
<comment type="catalytic activity">
    <reaction evidence="10">
        <text>a 6-O-methyl-2'-deoxyguanosine in DNA + L-cysteinyl-[protein] = S-methyl-L-cysteinyl-[protein] + a 2'-deoxyguanosine in DNA</text>
        <dbReference type="Rhea" id="RHEA:24000"/>
        <dbReference type="Rhea" id="RHEA-COMP:10131"/>
        <dbReference type="Rhea" id="RHEA-COMP:10132"/>
        <dbReference type="Rhea" id="RHEA-COMP:11367"/>
        <dbReference type="Rhea" id="RHEA-COMP:11368"/>
        <dbReference type="ChEBI" id="CHEBI:29950"/>
        <dbReference type="ChEBI" id="CHEBI:82612"/>
        <dbReference type="ChEBI" id="CHEBI:85445"/>
        <dbReference type="ChEBI" id="CHEBI:85448"/>
        <dbReference type="EC" id="2.1.1.63"/>
    </reaction>
</comment>
<comment type="catalytic activity">
    <reaction evidence="1">
        <text>a 4-O-methyl-thymidine in DNA + L-cysteinyl-[protein] = a thymidine in DNA + S-methyl-L-cysteinyl-[protein]</text>
        <dbReference type="Rhea" id="RHEA:53428"/>
        <dbReference type="Rhea" id="RHEA-COMP:10131"/>
        <dbReference type="Rhea" id="RHEA-COMP:10132"/>
        <dbReference type="Rhea" id="RHEA-COMP:13555"/>
        <dbReference type="Rhea" id="RHEA-COMP:13556"/>
        <dbReference type="ChEBI" id="CHEBI:29950"/>
        <dbReference type="ChEBI" id="CHEBI:82612"/>
        <dbReference type="ChEBI" id="CHEBI:137386"/>
        <dbReference type="ChEBI" id="CHEBI:137387"/>
        <dbReference type="EC" id="2.1.1.63"/>
    </reaction>
</comment>
<dbReference type="SUPFAM" id="SSF46689">
    <property type="entry name" value="Homeodomain-like"/>
    <property type="match status" value="1"/>
</dbReference>
<feature type="domain" description="HTH araC/xylS-type" evidence="11">
    <location>
        <begin position="116"/>
        <end position="198"/>
    </location>
</feature>
<dbReference type="NCBIfam" id="TIGR00589">
    <property type="entry name" value="ogt"/>
    <property type="match status" value="1"/>
</dbReference>
<sequence length="366" mass="40293">MHSLPAVETMTTSSSKNGTTTIVDSRWAAVMARDNQADGSFVYAVKTTGIFCLPSCPSRHAKFQNVLFFSNNKEAIEAGFRPCQRCKPDQQSFHKQQQQMIVDLCRFIVSGELEPSLADLSERAGLSPYHLHKLFKRITGVTPKAYARVNRIARMRKSLTPNTRVTDALFTAGYNSNSSFYAESKQLLGMNPKQYKAGGLATEIYFALGECSLGSVLVAQSERGICAIALGDDPDVLLQELQTQFAHARLIGGDKNYEATVAQVIGFIEQPRANFDLPLDIRGTVFQQKVWQALQKIAPGQTLSYSELAMLIGSPKASRAVASACAANVLAVAIPCHRIVRNNGDLSGYRWGVERKRKLLELERPS</sequence>
<dbReference type="InterPro" id="IPR018060">
    <property type="entry name" value="HTH_AraC"/>
</dbReference>
<dbReference type="Pfam" id="PF02805">
    <property type="entry name" value="Ada_Zn_binding"/>
    <property type="match status" value="1"/>
</dbReference>
<dbReference type="SUPFAM" id="SSF46767">
    <property type="entry name" value="Methylated DNA-protein cysteine methyltransferase, C-terminal domain"/>
    <property type="match status" value="1"/>
</dbReference>
<evidence type="ECO:0000313" key="12">
    <source>
        <dbReference type="EMBL" id="GGY86565.1"/>
    </source>
</evidence>
<dbReference type="InterPro" id="IPR036217">
    <property type="entry name" value="MethylDNA_cys_MeTrfase_DNAb"/>
</dbReference>
<dbReference type="Pfam" id="PF02870">
    <property type="entry name" value="Methyltransf_1N"/>
    <property type="match status" value="1"/>
</dbReference>
<keyword evidence="5" id="KW-0227">DNA damage</keyword>
<dbReference type="Proteomes" id="UP000619761">
    <property type="component" value="Unassembled WGS sequence"/>
</dbReference>
<evidence type="ECO:0000256" key="9">
    <source>
        <dbReference type="ARBA" id="ARBA00023204"/>
    </source>
</evidence>